<dbReference type="GO" id="GO:0009252">
    <property type="term" value="P:peptidoglycan biosynthetic process"/>
    <property type="evidence" value="ECO:0007669"/>
    <property type="project" value="UniProtKB-KW"/>
</dbReference>
<dbReference type="OrthoDB" id="9804126at2"/>
<dbReference type="InterPro" id="IPR050061">
    <property type="entry name" value="MurCDEF_pg_biosynth"/>
</dbReference>
<dbReference type="InterPro" id="IPR013221">
    <property type="entry name" value="Mur_ligase_cen"/>
</dbReference>
<evidence type="ECO:0000256" key="1">
    <source>
        <dbReference type="ARBA" id="ARBA00022598"/>
    </source>
</evidence>
<dbReference type="Pfam" id="PF01225">
    <property type="entry name" value="Mur_ligase"/>
    <property type="match status" value="1"/>
</dbReference>
<keyword evidence="3" id="KW-0547">Nucleotide-binding</keyword>
<keyword evidence="7" id="KW-0131">Cell cycle</keyword>
<evidence type="ECO:0000256" key="7">
    <source>
        <dbReference type="ARBA" id="ARBA00023306"/>
    </source>
</evidence>
<keyword evidence="13" id="KW-1185">Reference proteome</keyword>
<dbReference type="GO" id="GO:0005524">
    <property type="term" value="F:ATP binding"/>
    <property type="evidence" value="ECO:0007669"/>
    <property type="project" value="UniProtKB-KW"/>
</dbReference>
<feature type="domain" description="Mur ligase C-terminal" evidence="10">
    <location>
        <begin position="315"/>
        <end position="448"/>
    </location>
</feature>
<evidence type="ECO:0000256" key="2">
    <source>
        <dbReference type="ARBA" id="ARBA00022618"/>
    </source>
</evidence>
<evidence type="ECO:0000259" key="10">
    <source>
        <dbReference type="Pfam" id="PF02875"/>
    </source>
</evidence>
<dbReference type="PANTHER" id="PTHR43445:SF3">
    <property type="entry name" value="UDP-N-ACETYLMURAMATE--L-ALANINE LIGASE"/>
    <property type="match status" value="1"/>
</dbReference>
<evidence type="ECO:0000313" key="13">
    <source>
        <dbReference type="Proteomes" id="UP000231134"/>
    </source>
</evidence>
<evidence type="ECO:0000259" key="11">
    <source>
        <dbReference type="Pfam" id="PF08245"/>
    </source>
</evidence>
<keyword evidence="6" id="KW-0573">Peptidoglycan synthesis</keyword>
<evidence type="ECO:0000256" key="6">
    <source>
        <dbReference type="ARBA" id="ARBA00022984"/>
    </source>
</evidence>
<name>A0A2M9A538_9BACT</name>
<dbReference type="GO" id="GO:0071555">
    <property type="term" value="P:cell wall organization"/>
    <property type="evidence" value="ECO:0007669"/>
    <property type="project" value="UniProtKB-KW"/>
</dbReference>
<dbReference type="SUPFAM" id="SSF53623">
    <property type="entry name" value="MurD-like peptide ligases, catalytic domain"/>
    <property type="match status" value="1"/>
</dbReference>
<dbReference type="Proteomes" id="UP000231134">
    <property type="component" value="Unassembled WGS sequence"/>
</dbReference>
<dbReference type="InterPro" id="IPR036615">
    <property type="entry name" value="Mur_ligase_C_dom_sf"/>
</dbReference>
<feature type="domain" description="Mur ligase N-terminal catalytic" evidence="9">
    <location>
        <begin position="11"/>
        <end position="109"/>
    </location>
</feature>
<evidence type="ECO:0000256" key="3">
    <source>
        <dbReference type="ARBA" id="ARBA00022741"/>
    </source>
</evidence>
<evidence type="ECO:0000313" key="12">
    <source>
        <dbReference type="EMBL" id="PJJ40747.1"/>
    </source>
</evidence>
<proteinExistence type="predicted"/>
<dbReference type="Pfam" id="PF08245">
    <property type="entry name" value="Mur_ligase_M"/>
    <property type="match status" value="1"/>
</dbReference>
<organism evidence="12 13">
    <name type="scientific">Hallerella succinigenes</name>
    <dbReference type="NCBI Taxonomy" id="1896222"/>
    <lineage>
        <taxon>Bacteria</taxon>
        <taxon>Pseudomonadati</taxon>
        <taxon>Fibrobacterota</taxon>
        <taxon>Fibrobacteria</taxon>
        <taxon>Fibrobacterales</taxon>
        <taxon>Fibrobacteraceae</taxon>
        <taxon>Hallerella</taxon>
    </lineage>
</organism>
<dbReference type="InterPro" id="IPR004101">
    <property type="entry name" value="Mur_ligase_C"/>
</dbReference>
<dbReference type="Gene3D" id="3.40.50.720">
    <property type="entry name" value="NAD(P)-binding Rossmann-like Domain"/>
    <property type="match status" value="1"/>
</dbReference>
<keyword evidence="1 12" id="KW-0436">Ligase</keyword>
<dbReference type="GO" id="GO:0016881">
    <property type="term" value="F:acid-amino acid ligase activity"/>
    <property type="evidence" value="ECO:0007669"/>
    <property type="project" value="InterPro"/>
</dbReference>
<protein>
    <submittedName>
        <fullName evidence="12">UDP-N-acetylmuramate--alanine ligase</fullName>
    </submittedName>
</protein>
<dbReference type="GO" id="GO:0051301">
    <property type="term" value="P:cell division"/>
    <property type="evidence" value="ECO:0007669"/>
    <property type="project" value="UniProtKB-KW"/>
</dbReference>
<dbReference type="PANTHER" id="PTHR43445">
    <property type="entry name" value="UDP-N-ACETYLMURAMATE--L-ALANINE LIGASE-RELATED"/>
    <property type="match status" value="1"/>
</dbReference>
<comment type="caution">
    <text evidence="12">The sequence shown here is derived from an EMBL/GenBank/DDBJ whole genome shotgun (WGS) entry which is preliminary data.</text>
</comment>
<dbReference type="Pfam" id="PF02875">
    <property type="entry name" value="Mur_ligase_C"/>
    <property type="match status" value="1"/>
</dbReference>
<dbReference type="InterPro" id="IPR036565">
    <property type="entry name" value="Mur-like_cat_sf"/>
</dbReference>
<feature type="domain" description="Mur ligase central" evidence="11">
    <location>
        <begin position="116"/>
        <end position="293"/>
    </location>
</feature>
<dbReference type="RefSeq" id="WP_100424800.1">
    <property type="nucleotide sequence ID" value="NZ_PGEX01000001.1"/>
</dbReference>
<gene>
    <name evidence="12" type="ORF">BGX16_0689</name>
</gene>
<evidence type="ECO:0000259" key="9">
    <source>
        <dbReference type="Pfam" id="PF01225"/>
    </source>
</evidence>
<keyword evidence="2" id="KW-0132">Cell division</keyword>
<evidence type="ECO:0000256" key="4">
    <source>
        <dbReference type="ARBA" id="ARBA00022840"/>
    </source>
</evidence>
<dbReference type="Gene3D" id="3.90.190.20">
    <property type="entry name" value="Mur ligase, C-terminal domain"/>
    <property type="match status" value="1"/>
</dbReference>
<dbReference type="SUPFAM" id="SSF51984">
    <property type="entry name" value="MurCD N-terminal domain"/>
    <property type="match status" value="1"/>
</dbReference>
<evidence type="ECO:0000256" key="5">
    <source>
        <dbReference type="ARBA" id="ARBA00022960"/>
    </source>
</evidence>
<evidence type="ECO:0000256" key="8">
    <source>
        <dbReference type="ARBA" id="ARBA00023316"/>
    </source>
</evidence>
<keyword evidence="5" id="KW-0133">Cell shape</keyword>
<dbReference type="Gene3D" id="3.40.1190.10">
    <property type="entry name" value="Mur-like, catalytic domain"/>
    <property type="match status" value="1"/>
</dbReference>
<dbReference type="GO" id="GO:0008360">
    <property type="term" value="P:regulation of cell shape"/>
    <property type="evidence" value="ECO:0007669"/>
    <property type="project" value="UniProtKB-KW"/>
</dbReference>
<dbReference type="EMBL" id="PGEX01000001">
    <property type="protein sequence ID" value="PJJ40747.1"/>
    <property type="molecule type" value="Genomic_DNA"/>
</dbReference>
<dbReference type="SUPFAM" id="SSF53244">
    <property type="entry name" value="MurD-like peptide ligases, peptide-binding domain"/>
    <property type="match status" value="1"/>
</dbReference>
<accession>A0A2M9A538</accession>
<dbReference type="AlphaFoldDB" id="A0A2M9A538"/>
<reference evidence="12 13" key="1">
    <citation type="submission" date="2017-11" db="EMBL/GenBank/DDBJ databases">
        <title>Animal gut microbial communities from fecal samples from Wisconsin, USA.</title>
        <authorList>
            <person name="Neumann A."/>
        </authorList>
    </citation>
    <scope>NUCLEOTIDE SEQUENCE [LARGE SCALE GENOMIC DNA]</scope>
    <source>
        <strain evidence="12 13">UWS3</strain>
    </source>
</reference>
<keyword evidence="8" id="KW-0961">Cell wall biogenesis/degradation</keyword>
<dbReference type="InterPro" id="IPR000713">
    <property type="entry name" value="Mur_ligase_N"/>
</dbReference>
<sequence>MKLSQDQSFFFVGVAGSGMSAIAQYLAGKGFSVSGSDRKFSSADGDKVRAQLEAEGIKCFPQDGSGVNEKLTAIVVSTAIEESNPDLKRALELNVPRMHRSEMLAKISESTKTICVSGTSGKSTVTGMIWHILNDAKLSPSILSGAGLVTLEKQGKIGNGVAGTGEWLVAEADESDGTLVRYSPEIGVILNIGKDHKEISELQKIFAEFSHNVTSKNKTLIVNEADELAEAYSVNHLDDFGLESKCGIQGSDFRPEGYSITFRVHYRGELVKFKVPLPGHHNMMNALAAIAVAVRIGVPLRKCADALESFEGIHRRHQILGTFNGVTVVDDFAHNPAKIAASISAAQDFTEGRVIAYFQPHGFGPTRFLRNDLVASIAGALRKQDSVFFSEIYYAGGTVTRDISSGDLASDLKAKNVDAHFVADRSACGVEMAKFAKPGDTILVMGARDPSLSDFAKEVSKELA</sequence>
<keyword evidence="4" id="KW-0067">ATP-binding</keyword>